<dbReference type="OrthoDB" id="2084665at2"/>
<dbReference type="AlphaFoldDB" id="A0A348AR41"/>
<dbReference type="InterPro" id="IPR002145">
    <property type="entry name" value="CopG"/>
</dbReference>
<evidence type="ECO:0000259" key="1">
    <source>
        <dbReference type="Pfam" id="PF01402"/>
    </source>
</evidence>
<dbReference type="Pfam" id="PF01402">
    <property type="entry name" value="RHH_1"/>
    <property type="match status" value="1"/>
</dbReference>
<dbReference type="CDD" id="cd22231">
    <property type="entry name" value="RHH_NikR_HicB-like"/>
    <property type="match status" value="1"/>
</dbReference>
<dbReference type="Gene3D" id="1.10.1220.10">
    <property type="entry name" value="Met repressor-like"/>
    <property type="match status" value="1"/>
</dbReference>
<dbReference type="KEGG" id="mana:MAMMFC1_04257"/>
<proteinExistence type="predicted"/>
<dbReference type="GO" id="GO:0006355">
    <property type="term" value="P:regulation of DNA-templated transcription"/>
    <property type="evidence" value="ECO:0007669"/>
    <property type="project" value="InterPro"/>
</dbReference>
<dbReference type="SUPFAM" id="SSF47598">
    <property type="entry name" value="Ribbon-helix-helix"/>
    <property type="match status" value="1"/>
</dbReference>
<protein>
    <recommendedName>
        <fullName evidence="1">Ribbon-helix-helix protein CopG domain-containing protein</fullName>
    </recommendedName>
</protein>
<dbReference type="Proteomes" id="UP000276437">
    <property type="component" value="Chromosome"/>
</dbReference>
<dbReference type="EMBL" id="AP018449">
    <property type="protein sequence ID" value="BBB93539.1"/>
    <property type="molecule type" value="Genomic_DNA"/>
</dbReference>
<organism evidence="2 3">
    <name type="scientific">Methylomusa anaerophila</name>
    <dbReference type="NCBI Taxonomy" id="1930071"/>
    <lineage>
        <taxon>Bacteria</taxon>
        <taxon>Bacillati</taxon>
        <taxon>Bacillota</taxon>
        <taxon>Negativicutes</taxon>
        <taxon>Selenomonadales</taxon>
        <taxon>Sporomusaceae</taxon>
        <taxon>Methylomusa</taxon>
    </lineage>
</organism>
<gene>
    <name evidence="2" type="ORF">MAMMFC1_04257</name>
</gene>
<evidence type="ECO:0000313" key="2">
    <source>
        <dbReference type="EMBL" id="BBB93539.1"/>
    </source>
</evidence>
<dbReference type="InterPro" id="IPR013321">
    <property type="entry name" value="Arc_rbn_hlx_hlx"/>
</dbReference>
<sequence length="84" mass="9866">MNKNVTFSLPAELMDNIRKLVEEGYKTSINNLVREALEMYLKEVQQVQIREAMLRAAKDPLFQADVGECEFDFRHVDKECSIEW</sequence>
<accession>A0A348AR41</accession>
<keyword evidence="3" id="KW-1185">Reference proteome</keyword>
<dbReference type="InterPro" id="IPR010985">
    <property type="entry name" value="Ribbon_hlx_hlx"/>
</dbReference>
<reference evidence="2 3" key="1">
    <citation type="journal article" date="2018" name="Int. J. Syst. Evol. Microbiol.">
        <title>Methylomusa anaerophila gen. nov., sp. nov., an anaerobic methanol-utilizing bacterium isolated from a microbial fuel cell.</title>
        <authorList>
            <person name="Amano N."/>
            <person name="Yamamuro A."/>
            <person name="Miyahara M."/>
            <person name="Kouzuma A."/>
            <person name="Abe T."/>
            <person name="Watanabe K."/>
        </authorList>
    </citation>
    <scope>NUCLEOTIDE SEQUENCE [LARGE SCALE GENOMIC DNA]</scope>
    <source>
        <strain evidence="2 3">MMFC1</strain>
    </source>
</reference>
<name>A0A348AR41_9FIRM</name>
<feature type="domain" description="Ribbon-helix-helix protein CopG" evidence="1">
    <location>
        <begin position="3"/>
        <end position="43"/>
    </location>
</feature>
<dbReference type="RefSeq" id="WP_126310347.1">
    <property type="nucleotide sequence ID" value="NZ_AP018449.1"/>
</dbReference>
<evidence type="ECO:0000313" key="3">
    <source>
        <dbReference type="Proteomes" id="UP000276437"/>
    </source>
</evidence>